<feature type="region of interest" description="Disordered" evidence="1">
    <location>
        <begin position="19"/>
        <end position="60"/>
    </location>
</feature>
<protein>
    <recommendedName>
        <fullName evidence="2">MmyB-like transcription regulator ligand binding domain-containing protein</fullName>
    </recommendedName>
</protein>
<feature type="domain" description="MmyB-like transcription regulator ligand binding" evidence="2">
    <location>
        <begin position="50"/>
        <end position="99"/>
    </location>
</feature>
<sequence>MLIAPPTWRLVFSTAAAVPARSPGTVSSTRLVSAGTASAPPPPSGTMSSAGGSKRFQHPEVGPMTLTFEGMTILHTDGQRLVSYQAPPGTPDHRAMSLLDTDPAVVDGIEGGAGEQPRIRA</sequence>
<proteinExistence type="predicted"/>
<comment type="caution">
    <text evidence="3">The sequence shown here is derived from an EMBL/GenBank/DDBJ whole genome shotgun (WGS) entry which is preliminary data.</text>
</comment>
<evidence type="ECO:0000256" key="1">
    <source>
        <dbReference type="SAM" id="MobiDB-lite"/>
    </source>
</evidence>
<name>A0A853ARN5_9PSEU</name>
<dbReference type="InterPro" id="IPR041413">
    <property type="entry name" value="MLTR_LBD"/>
</dbReference>
<dbReference type="RefSeq" id="WP_218888291.1">
    <property type="nucleotide sequence ID" value="NZ_BAABFH010000001.1"/>
</dbReference>
<gene>
    <name evidence="3" type="ORF">HNR68_002627</name>
</gene>
<reference evidence="3 4" key="1">
    <citation type="submission" date="2020-07" db="EMBL/GenBank/DDBJ databases">
        <title>Sequencing the genomes of 1000 actinobacteria strains.</title>
        <authorList>
            <person name="Klenk H.-P."/>
        </authorList>
    </citation>
    <scope>NUCLEOTIDE SEQUENCE [LARGE SCALE GENOMIC DNA]</scope>
    <source>
        <strain evidence="3 4">DSM 44065</strain>
    </source>
</reference>
<dbReference type="Gene3D" id="3.30.450.180">
    <property type="match status" value="1"/>
</dbReference>
<evidence type="ECO:0000259" key="2">
    <source>
        <dbReference type="Pfam" id="PF17765"/>
    </source>
</evidence>
<keyword evidence="4" id="KW-1185">Reference proteome</keyword>
<dbReference type="AlphaFoldDB" id="A0A853ARN5"/>
<organism evidence="3 4">
    <name type="scientific">Saccharopolyspora hordei</name>
    <dbReference type="NCBI Taxonomy" id="1838"/>
    <lineage>
        <taxon>Bacteria</taxon>
        <taxon>Bacillati</taxon>
        <taxon>Actinomycetota</taxon>
        <taxon>Actinomycetes</taxon>
        <taxon>Pseudonocardiales</taxon>
        <taxon>Pseudonocardiaceae</taxon>
        <taxon>Saccharopolyspora</taxon>
    </lineage>
</organism>
<dbReference type="Proteomes" id="UP000587002">
    <property type="component" value="Unassembled WGS sequence"/>
</dbReference>
<dbReference type="EMBL" id="JACCFJ010000001">
    <property type="protein sequence ID" value="NYI83997.1"/>
    <property type="molecule type" value="Genomic_DNA"/>
</dbReference>
<accession>A0A853ARN5</accession>
<evidence type="ECO:0000313" key="3">
    <source>
        <dbReference type="EMBL" id="NYI83997.1"/>
    </source>
</evidence>
<dbReference type="Pfam" id="PF17765">
    <property type="entry name" value="MLTR_LBD"/>
    <property type="match status" value="1"/>
</dbReference>
<evidence type="ECO:0000313" key="4">
    <source>
        <dbReference type="Proteomes" id="UP000587002"/>
    </source>
</evidence>